<protein>
    <recommendedName>
        <fullName evidence="3">RiboL-PSP-HEPN domain-containing protein</fullName>
    </recommendedName>
</protein>
<evidence type="ECO:0000313" key="1">
    <source>
        <dbReference type="EMBL" id="VFK20498.1"/>
    </source>
</evidence>
<dbReference type="AlphaFoldDB" id="A0A450WU47"/>
<gene>
    <name evidence="1" type="ORF">BECKLPF1236A_GA0070988_102631</name>
    <name evidence="2" type="ORF">BECKLPF1236C_GA0070990_102631</name>
</gene>
<reference evidence="1" key="1">
    <citation type="submission" date="2019-02" db="EMBL/GenBank/DDBJ databases">
        <authorList>
            <person name="Gruber-Vodicka R. H."/>
            <person name="Seah K. B. B."/>
        </authorList>
    </citation>
    <scope>NUCLEOTIDE SEQUENCE</scope>
    <source>
        <strain evidence="1">BECK_S312</strain>
        <strain evidence="2">BECK_S426</strain>
    </source>
</reference>
<evidence type="ECO:0008006" key="3">
    <source>
        <dbReference type="Google" id="ProtNLM"/>
    </source>
</evidence>
<proteinExistence type="predicted"/>
<name>A0A450WU47_9GAMM</name>
<dbReference type="EMBL" id="CAADFM010000263">
    <property type="protein sequence ID" value="VFK20498.1"/>
    <property type="molecule type" value="Genomic_DNA"/>
</dbReference>
<sequence>MYAEFEQKIRSLVQERCASIADESIREFIGSCAKDVHGVKTSDMAGLLNRFGSAYKETFQQKTKDYQRAETFYKNIVTNRHQTAHSRGGNTTVQEVKRFYEEGHIVLDFFREALLPTYSSPDT</sequence>
<organism evidence="1">
    <name type="scientific">Candidatus Kentrum sp. LPFa</name>
    <dbReference type="NCBI Taxonomy" id="2126335"/>
    <lineage>
        <taxon>Bacteria</taxon>
        <taxon>Pseudomonadati</taxon>
        <taxon>Pseudomonadota</taxon>
        <taxon>Gammaproteobacteria</taxon>
        <taxon>Candidatus Kentrum</taxon>
    </lineage>
</organism>
<evidence type="ECO:0000313" key="2">
    <source>
        <dbReference type="EMBL" id="VFK34350.1"/>
    </source>
</evidence>
<dbReference type="EMBL" id="CAADFP010000263">
    <property type="protein sequence ID" value="VFK34350.1"/>
    <property type="molecule type" value="Genomic_DNA"/>
</dbReference>
<accession>A0A450WU47</accession>